<evidence type="ECO:0000313" key="8">
    <source>
        <dbReference type="Proteomes" id="UP000014009"/>
    </source>
</evidence>
<dbReference type="PANTHER" id="PTHR22683">
    <property type="entry name" value="SPORULATION PROTEIN RELATED"/>
    <property type="match status" value="1"/>
</dbReference>
<evidence type="ECO:0000256" key="2">
    <source>
        <dbReference type="ARBA" id="ARBA00022741"/>
    </source>
</evidence>
<comment type="caution">
    <text evidence="7">The sequence shown here is derived from an EMBL/GenBank/DDBJ whole genome shotgun (WGS) entry which is preliminary data.</text>
</comment>
<proteinExistence type="predicted"/>
<feature type="binding site" evidence="4">
    <location>
        <begin position="189"/>
        <end position="196"/>
    </location>
    <ligand>
        <name>ATP</name>
        <dbReference type="ChEBI" id="CHEBI:30616"/>
    </ligand>
</feature>
<dbReference type="InterPro" id="IPR050206">
    <property type="entry name" value="FtsK/SpoIIIE/SftA"/>
</dbReference>
<feature type="transmembrane region" description="Helical" evidence="5">
    <location>
        <begin position="35"/>
        <end position="54"/>
    </location>
</feature>
<evidence type="ECO:0000313" key="7">
    <source>
        <dbReference type="EMBL" id="EOP86046.1"/>
    </source>
</evidence>
<dbReference type="EMBL" id="AHEF01000074">
    <property type="protein sequence ID" value="EOP86046.1"/>
    <property type="molecule type" value="Genomic_DNA"/>
</dbReference>
<dbReference type="GO" id="GO:0005524">
    <property type="term" value="F:ATP binding"/>
    <property type="evidence" value="ECO:0007669"/>
    <property type="project" value="UniProtKB-UniRule"/>
</dbReference>
<keyword evidence="2 4" id="KW-0547">Nucleotide-binding</keyword>
<dbReference type="Proteomes" id="UP000014009">
    <property type="component" value="Unassembled WGS sequence"/>
</dbReference>
<dbReference type="PANTHER" id="PTHR22683:SF41">
    <property type="entry name" value="DNA TRANSLOCASE FTSK"/>
    <property type="match status" value="1"/>
</dbReference>
<keyword evidence="5" id="KW-0812">Transmembrane</keyword>
<gene>
    <name evidence="7" type="ORF">IGM_04421</name>
</gene>
<reference evidence="7 8" key="1">
    <citation type="submission" date="2012-12" db="EMBL/GenBank/DDBJ databases">
        <title>The Genome Sequence of Bacillus cereus HuB4-4.</title>
        <authorList>
            <consortium name="The Broad Institute Genome Sequencing Platform"/>
            <consortium name="The Broad Institute Genome Sequencing Center for Infectious Disease"/>
            <person name="Feldgarden M."/>
            <person name="Van der Auwera G.A."/>
            <person name="Mahillon J."/>
            <person name="Duprez V."/>
            <person name="Timmery S."/>
            <person name="Mattelet C."/>
            <person name="Dierick K."/>
            <person name="Sun M."/>
            <person name="Yu Z."/>
            <person name="Zhu L."/>
            <person name="Hu X."/>
            <person name="Shank E.B."/>
            <person name="Swiecicka I."/>
            <person name="Hansen B.M."/>
            <person name="Andrup L."/>
            <person name="Walker B."/>
            <person name="Young S.K."/>
            <person name="Zeng Q."/>
            <person name="Gargeya S."/>
            <person name="Fitzgerald M."/>
            <person name="Haas B."/>
            <person name="Abouelleil A."/>
            <person name="Alvarado L."/>
            <person name="Arachchi H.M."/>
            <person name="Berlin A.M."/>
            <person name="Chapman S.B."/>
            <person name="Dewar J."/>
            <person name="Goldberg J."/>
            <person name="Griggs A."/>
            <person name="Gujja S."/>
            <person name="Hansen M."/>
            <person name="Howarth C."/>
            <person name="Imamovic A."/>
            <person name="Larimer J."/>
            <person name="McCowan C."/>
            <person name="Murphy C."/>
            <person name="Neiman D."/>
            <person name="Pearson M."/>
            <person name="Priest M."/>
            <person name="Roberts A."/>
            <person name="Saif S."/>
            <person name="Shea T."/>
            <person name="Sisk P."/>
            <person name="Sykes S."/>
            <person name="Wortman J."/>
            <person name="Nusbaum C."/>
            <person name="Birren B."/>
        </authorList>
    </citation>
    <scope>NUCLEOTIDE SEQUENCE [LARGE SCALE GENOMIC DNA]</scope>
    <source>
        <strain evidence="7 8">HuB4-4</strain>
    </source>
</reference>
<evidence type="ECO:0000259" key="6">
    <source>
        <dbReference type="PROSITE" id="PS50901"/>
    </source>
</evidence>
<dbReference type="InterPro" id="IPR027417">
    <property type="entry name" value="P-loop_NTPase"/>
</dbReference>
<dbReference type="Gene3D" id="3.40.50.300">
    <property type="entry name" value="P-loop containing nucleotide triphosphate hydrolases"/>
    <property type="match status" value="1"/>
</dbReference>
<dbReference type="SUPFAM" id="SSF52540">
    <property type="entry name" value="P-loop containing nucleoside triphosphate hydrolases"/>
    <property type="match status" value="1"/>
</dbReference>
<protein>
    <recommendedName>
        <fullName evidence="6">FtsK domain-containing protein</fullName>
    </recommendedName>
</protein>
<evidence type="ECO:0000256" key="4">
    <source>
        <dbReference type="PROSITE-ProRule" id="PRU00289"/>
    </source>
</evidence>
<organism evidence="7 8">
    <name type="scientific">Bacillus cereus HuB4-4</name>
    <dbReference type="NCBI Taxonomy" id="1053211"/>
    <lineage>
        <taxon>Bacteria</taxon>
        <taxon>Bacillati</taxon>
        <taxon>Bacillota</taxon>
        <taxon>Bacilli</taxon>
        <taxon>Bacillales</taxon>
        <taxon>Bacillaceae</taxon>
        <taxon>Bacillus</taxon>
        <taxon>Bacillus cereus group</taxon>
    </lineage>
</organism>
<keyword evidence="5" id="KW-1133">Transmembrane helix</keyword>
<dbReference type="PROSITE" id="PS50901">
    <property type="entry name" value="FTSK"/>
    <property type="match status" value="1"/>
</dbReference>
<sequence>MWKAYILYVIRDFACMHVFLETGIYTLYKRDIGSGFMLELLSVPVAGLLFAIFGDKLKSKDDDRKKIQVFFEVSGIAIRIEERLQYPVFLERKNDDRSTTYVYRLPVGMPSKIIQKVEDVVSEGLNKPVRIDYDNYKLNIRVFHRDIPKKWSWSNDLVTQGKWRVPMGQGLEKLIYHDFDKTPHMTLGGLTRMGKTVFLKNVVTSLTIAQPEHIHLYIIDLKGGLEFGPYKNLKQIVSIAEKPVEAFMILEDILEKMEEKMQYMKDRHYTNVVETNIKERYFIIVDEGAELCPDKSMKKEQQRLLGACQQILSHIARIGGALGFRLIFCTQYPTGDTLPRQVKQNSDAKLGFRLPTQTASNVVIDEPGLESIKSIPGRAIFKTDRLTEIQVPYISNEVMWNYLKQFEVEKHEDANAYANQPSNGDTCDD</sequence>
<evidence type="ECO:0000256" key="3">
    <source>
        <dbReference type="ARBA" id="ARBA00022840"/>
    </source>
</evidence>
<keyword evidence="3 4" id="KW-0067">ATP-binding</keyword>
<evidence type="ECO:0000256" key="1">
    <source>
        <dbReference type="ARBA" id="ARBA00004141"/>
    </source>
</evidence>
<keyword evidence="5" id="KW-0472">Membrane</keyword>
<dbReference type="GO" id="GO:0016020">
    <property type="term" value="C:membrane"/>
    <property type="evidence" value="ECO:0007669"/>
    <property type="project" value="UniProtKB-SubCell"/>
</dbReference>
<evidence type="ECO:0000256" key="5">
    <source>
        <dbReference type="SAM" id="Phobius"/>
    </source>
</evidence>
<accession>A0A9W5VKH2</accession>
<dbReference type="Pfam" id="PF01580">
    <property type="entry name" value="FtsK_SpoIIIE"/>
    <property type="match status" value="1"/>
</dbReference>
<feature type="domain" description="FtsK" evidence="6">
    <location>
        <begin position="171"/>
        <end position="361"/>
    </location>
</feature>
<name>A0A9W5VKH2_BACCE</name>
<dbReference type="AlphaFoldDB" id="A0A9W5VKH2"/>
<comment type="subcellular location">
    <subcellularLocation>
        <location evidence="1">Membrane</location>
        <topology evidence="1">Multi-pass membrane protein</topology>
    </subcellularLocation>
</comment>
<dbReference type="GO" id="GO:0003677">
    <property type="term" value="F:DNA binding"/>
    <property type="evidence" value="ECO:0007669"/>
    <property type="project" value="InterPro"/>
</dbReference>
<dbReference type="InterPro" id="IPR002543">
    <property type="entry name" value="FtsK_dom"/>
</dbReference>